<evidence type="ECO:0000256" key="1">
    <source>
        <dbReference type="ARBA" id="ARBA00023015"/>
    </source>
</evidence>
<dbReference type="AlphaFoldDB" id="A0A511DNY6"/>
<name>A0A511DNY6_9PSEU</name>
<dbReference type="InterPro" id="IPR009057">
    <property type="entry name" value="Homeodomain-like_sf"/>
</dbReference>
<keyword evidence="6" id="KW-1185">Reference proteome</keyword>
<dbReference type="Pfam" id="PF06719">
    <property type="entry name" value="AraC_N"/>
    <property type="match status" value="1"/>
</dbReference>
<proteinExistence type="predicted"/>
<keyword evidence="2" id="KW-0238">DNA-binding</keyword>
<reference evidence="5 6" key="1">
    <citation type="submission" date="2019-07" db="EMBL/GenBank/DDBJ databases">
        <title>Whole genome shotgun sequence of Pseudonocardia sulfidoxydans NBRC 16205.</title>
        <authorList>
            <person name="Hosoyama A."/>
            <person name="Uohara A."/>
            <person name="Ohji S."/>
            <person name="Ichikawa N."/>
        </authorList>
    </citation>
    <scope>NUCLEOTIDE SEQUENCE [LARGE SCALE GENOMIC DNA]</scope>
    <source>
        <strain evidence="5 6">NBRC 16205</strain>
    </source>
</reference>
<dbReference type="SUPFAM" id="SSF46689">
    <property type="entry name" value="Homeodomain-like"/>
    <property type="match status" value="2"/>
</dbReference>
<dbReference type="EMBL" id="BJVJ01000095">
    <property type="protein sequence ID" value="GEL26530.1"/>
    <property type="molecule type" value="Genomic_DNA"/>
</dbReference>
<dbReference type="InterPro" id="IPR018060">
    <property type="entry name" value="HTH_AraC"/>
</dbReference>
<dbReference type="PANTHER" id="PTHR43436:SF1">
    <property type="entry name" value="TRANSCRIPTIONAL REGULATORY PROTEIN"/>
    <property type="match status" value="1"/>
</dbReference>
<dbReference type="Pfam" id="PF12833">
    <property type="entry name" value="HTH_18"/>
    <property type="match status" value="1"/>
</dbReference>
<dbReference type="PRINTS" id="PR00032">
    <property type="entry name" value="HTHARAC"/>
</dbReference>
<dbReference type="InterPro" id="IPR020449">
    <property type="entry name" value="Tscrpt_reg_AraC-type_HTH"/>
</dbReference>
<accession>A0A511DNY6</accession>
<evidence type="ECO:0000259" key="4">
    <source>
        <dbReference type="PROSITE" id="PS01124"/>
    </source>
</evidence>
<dbReference type="SMART" id="SM00342">
    <property type="entry name" value="HTH_ARAC"/>
    <property type="match status" value="1"/>
</dbReference>
<dbReference type="OrthoDB" id="34150at2"/>
<dbReference type="GO" id="GO:0043565">
    <property type="term" value="F:sequence-specific DNA binding"/>
    <property type="evidence" value="ECO:0007669"/>
    <property type="project" value="InterPro"/>
</dbReference>
<dbReference type="PANTHER" id="PTHR43436">
    <property type="entry name" value="ARAC-FAMILY TRANSCRIPTIONAL REGULATOR"/>
    <property type="match status" value="1"/>
</dbReference>
<dbReference type="GO" id="GO:0003700">
    <property type="term" value="F:DNA-binding transcription factor activity"/>
    <property type="evidence" value="ECO:0007669"/>
    <property type="project" value="InterPro"/>
</dbReference>
<dbReference type="PROSITE" id="PS01124">
    <property type="entry name" value="HTH_ARAC_FAMILY_2"/>
    <property type="match status" value="1"/>
</dbReference>
<dbReference type="Gene3D" id="1.10.10.60">
    <property type="entry name" value="Homeodomain-like"/>
    <property type="match status" value="1"/>
</dbReference>
<evidence type="ECO:0000256" key="2">
    <source>
        <dbReference type="ARBA" id="ARBA00023125"/>
    </source>
</evidence>
<gene>
    <name evidence="5" type="ORF">PSU4_54840</name>
</gene>
<evidence type="ECO:0000256" key="3">
    <source>
        <dbReference type="ARBA" id="ARBA00023163"/>
    </source>
</evidence>
<comment type="caution">
    <text evidence="5">The sequence shown here is derived from an EMBL/GenBank/DDBJ whole genome shotgun (WGS) entry which is preliminary data.</text>
</comment>
<evidence type="ECO:0000313" key="6">
    <source>
        <dbReference type="Proteomes" id="UP000321685"/>
    </source>
</evidence>
<sequence>MSPYELPPEERLTRGDLIAELITRSTELGGNHSEWPGLTTYRFTRVVPLQWAVVESLALCCVIQGRKRVIVEGREHQYDPFHYLVFTRGMRYQTEVLEASIEKPFLSFVLQIAPAIVRSVLSEMADRRTTTFAKPTGRWPAAVNAYVSPIDQNLTGAVLRFMRSLSEGPDRRVLAPIFLREIIYRLLQAEQVSRLVAAADTERENNPVSEIIRHIRERMSEPLTVSDMAHRVQMSPSALSTVFAEVTGMGPYQFVKRMRLDRAGTLLVQSDLNVTEVARQVGYTSLSHFTHEFKRYYGATPRAYAAQRRAVVPGSESGEPVGF</sequence>
<evidence type="ECO:0000313" key="5">
    <source>
        <dbReference type="EMBL" id="GEL26530.1"/>
    </source>
</evidence>
<dbReference type="Proteomes" id="UP000321685">
    <property type="component" value="Unassembled WGS sequence"/>
</dbReference>
<keyword evidence="1" id="KW-0805">Transcription regulation</keyword>
<dbReference type="InterPro" id="IPR009594">
    <property type="entry name" value="Tscrpt_reg_HTH_AraC_N"/>
</dbReference>
<keyword evidence="3" id="KW-0804">Transcription</keyword>
<protein>
    <submittedName>
        <fullName evidence="5">Transcriptional regulator</fullName>
    </submittedName>
</protein>
<organism evidence="5 6">
    <name type="scientific">Pseudonocardia sulfidoxydans NBRC 16205</name>
    <dbReference type="NCBI Taxonomy" id="1223511"/>
    <lineage>
        <taxon>Bacteria</taxon>
        <taxon>Bacillati</taxon>
        <taxon>Actinomycetota</taxon>
        <taxon>Actinomycetes</taxon>
        <taxon>Pseudonocardiales</taxon>
        <taxon>Pseudonocardiaceae</taxon>
        <taxon>Pseudonocardia</taxon>
    </lineage>
</organism>
<feature type="domain" description="HTH araC/xylS-type" evidence="4">
    <location>
        <begin position="209"/>
        <end position="307"/>
    </location>
</feature>